<organism evidence="2 3">
    <name type="scientific">Terrisporobacter muris</name>
    <dbReference type="NCBI Taxonomy" id="2963284"/>
    <lineage>
        <taxon>Bacteria</taxon>
        <taxon>Bacillati</taxon>
        <taxon>Bacillota</taxon>
        <taxon>Clostridia</taxon>
        <taxon>Peptostreptococcales</taxon>
        <taxon>Peptostreptococcaceae</taxon>
        <taxon>Terrisporobacter</taxon>
    </lineage>
</organism>
<protein>
    <submittedName>
        <fullName evidence="2">XkdF-like putative serine protease domain-containing protein</fullName>
    </submittedName>
</protein>
<gene>
    <name evidence="2" type="ORF">NSA58_02855</name>
</gene>
<sequence length="143" mass="15938">MKQLDVKIAKLDEENRIVEGVVYRPSKEFDNEGNPIDYIDSHGDWATVEDVKKASHKFMEKLMNTVNKVGAGVDKQHNEIGGYGYVVENYIAKCDIPEIDVLKDDWVAAIKVTDDTTWNDIKLGNITGFSIGGTAIYVEGGEK</sequence>
<dbReference type="GO" id="GO:0008233">
    <property type="term" value="F:peptidase activity"/>
    <property type="evidence" value="ECO:0007669"/>
    <property type="project" value="UniProtKB-KW"/>
</dbReference>
<evidence type="ECO:0000313" key="2">
    <source>
        <dbReference type="EMBL" id="MCR1821717.1"/>
    </source>
</evidence>
<dbReference type="AlphaFoldDB" id="A0A9X2S263"/>
<dbReference type="InterPro" id="IPR027924">
    <property type="entry name" value="XkdF"/>
</dbReference>
<dbReference type="RefSeq" id="WP_257560031.1">
    <property type="nucleotide sequence ID" value="NZ_JANKBY010000017.1"/>
</dbReference>
<accession>A0A9X2S263</accession>
<keyword evidence="3" id="KW-1185">Reference proteome</keyword>
<feature type="domain" description="Phage-like element PBSX protein XkdF" evidence="1">
    <location>
        <begin position="6"/>
        <end position="137"/>
    </location>
</feature>
<keyword evidence="2" id="KW-0645">Protease</keyword>
<evidence type="ECO:0000313" key="3">
    <source>
        <dbReference type="Proteomes" id="UP001140817"/>
    </source>
</evidence>
<dbReference type="EMBL" id="JANKBY010000017">
    <property type="protein sequence ID" value="MCR1821717.1"/>
    <property type="molecule type" value="Genomic_DNA"/>
</dbReference>
<proteinExistence type="predicted"/>
<name>A0A9X2S263_9FIRM</name>
<reference evidence="2" key="1">
    <citation type="submission" date="2022-07" db="EMBL/GenBank/DDBJ databases">
        <title>Enhanced cultured diversity of the mouse gut microbiota enables custom-made synthetic communities.</title>
        <authorList>
            <person name="Afrizal A."/>
        </authorList>
    </citation>
    <scope>NUCLEOTIDE SEQUENCE</scope>
    <source>
        <strain evidence="2">DSM 29186</strain>
    </source>
</reference>
<dbReference type="Pfam" id="PF14550">
    <property type="entry name" value="Peptidase_S78_2"/>
    <property type="match status" value="1"/>
</dbReference>
<evidence type="ECO:0000259" key="1">
    <source>
        <dbReference type="Pfam" id="PF14550"/>
    </source>
</evidence>
<dbReference type="GO" id="GO:0006508">
    <property type="term" value="P:proteolysis"/>
    <property type="evidence" value="ECO:0007669"/>
    <property type="project" value="UniProtKB-KW"/>
</dbReference>
<keyword evidence="2" id="KW-0378">Hydrolase</keyword>
<dbReference type="Proteomes" id="UP001140817">
    <property type="component" value="Unassembled WGS sequence"/>
</dbReference>
<comment type="caution">
    <text evidence="2">The sequence shown here is derived from an EMBL/GenBank/DDBJ whole genome shotgun (WGS) entry which is preliminary data.</text>
</comment>